<evidence type="ECO:0000256" key="5">
    <source>
        <dbReference type="ARBA" id="ARBA00022989"/>
    </source>
</evidence>
<feature type="transmembrane region" description="Helical" evidence="8">
    <location>
        <begin position="449"/>
        <end position="465"/>
    </location>
</feature>
<organism evidence="10 11">
    <name type="scientific">Coniochaeta ligniaria NRRL 30616</name>
    <dbReference type="NCBI Taxonomy" id="1408157"/>
    <lineage>
        <taxon>Eukaryota</taxon>
        <taxon>Fungi</taxon>
        <taxon>Dikarya</taxon>
        <taxon>Ascomycota</taxon>
        <taxon>Pezizomycotina</taxon>
        <taxon>Sordariomycetes</taxon>
        <taxon>Sordariomycetidae</taxon>
        <taxon>Coniochaetales</taxon>
        <taxon>Coniochaetaceae</taxon>
        <taxon>Coniochaeta</taxon>
    </lineage>
</organism>
<proteinExistence type="inferred from homology"/>
<feature type="transmembrane region" description="Helical" evidence="8">
    <location>
        <begin position="136"/>
        <end position="154"/>
    </location>
</feature>
<dbReference type="InParanoid" id="A0A1J7JRN9"/>
<evidence type="ECO:0000256" key="8">
    <source>
        <dbReference type="SAM" id="Phobius"/>
    </source>
</evidence>
<evidence type="ECO:0000256" key="2">
    <source>
        <dbReference type="ARBA" id="ARBA00010992"/>
    </source>
</evidence>
<dbReference type="AlphaFoldDB" id="A0A1J7JRN9"/>
<evidence type="ECO:0000313" key="11">
    <source>
        <dbReference type="Proteomes" id="UP000182658"/>
    </source>
</evidence>
<evidence type="ECO:0000256" key="7">
    <source>
        <dbReference type="RuleBase" id="RU003346"/>
    </source>
</evidence>
<dbReference type="PANTHER" id="PTHR48022">
    <property type="entry name" value="PLASTIDIC GLUCOSE TRANSPORTER 4"/>
    <property type="match status" value="1"/>
</dbReference>
<accession>A0A1J7JRN9</accession>
<dbReference type="InterPro" id="IPR020846">
    <property type="entry name" value="MFS_dom"/>
</dbReference>
<dbReference type="NCBIfam" id="TIGR00879">
    <property type="entry name" value="SP"/>
    <property type="match status" value="1"/>
</dbReference>
<dbReference type="SUPFAM" id="SSF103473">
    <property type="entry name" value="MFS general substrate transporter"/>
    <property type="match status" value="1"/>
</dbReference>
<dbReference type="GO" id="GO:0016020">
    <property type="term" value="C:membrane"/>
    <property type="evidence" value="ECO:0007669"/>
    <property type="project" value="UniProtKB-SubCell"/>
</dbReference>
<name>A0A1J7JRN9_9PEZI</name>
<keyword evidence="4 8" id="KW-0812">Transmembrane</keyword>
<dbReference type="PROSITE" id="PS50850">
    <property type="entry name" value="MFS"/>
    <property type="match status" value="1"/>
</dbReference>
<dbReference type="OrthoDB" id="6612291at2759"/>
<comment type="subcellular location">
    <subcellularLocation>
        <location evidence="1">Membrane</location>
        <topology evidence="1">Multi-pass membrane protein</topology>
    </subcellularLocation>
</comment>
<evidence type="ECO:0000259" key="9">
    <source>
        <dbReference type="PROSITE" id="PS50850"/>
    </source>
</evidence>
<dbReference type="FunFam" id="1.20.1250.20:FF:000078">
    <property type="entry name" value="MFS maltose transporter, putative"/>
    <property type="match status" value="1"/>
</dbReference>
<dbReference type="Gene3D" id="1.20.1250.20">
    <property type="entry name" value="MFS general substrate transporter like domains"/>
    <property type="match status" value="1"/>
</dbReference>
<dbReference type="Pfam" id="PF00083">
    <property type="entry name" value="Sugar_tr"/>
    <property type="match status" value="1"/>
</dbReference>
<dbReference type="InterPro" id="IPR005828">
    <property type="entry name" value="MFS_sugar_transport-like"/>
</dbReference>
<feature type="transmembrane region" description="Helical" evidence="8">
    <location>
        <begin position="477"/>
        <end position="493"/>
    </location>
</feature>
<gene>
    <name evidence="10" type="ORF">CONLIGDRAFT_660599</name>
</gene>
<dbReference type="InterPro" id="IPR036259">
    <property type="entry name" value="MFS_trans_sf"/>
</dbReference>
<feature type="transmembrane region" description="Helical" evidence="8">
    <location>
        <begin position="194"/>
        <end position="215"/>
    </location>
</feature>
<feature type="transmembrane region" description="Helical" evidence="8">
    <location>
        <begin position="160"/>
        <end position="182"/>
    </location>
</feature>
<feature type="transmembrane region" description="Helical" evidence="8">
    <location>
        <begin position="345"/>
        <end position="367"/>
    </location>
</feature>
<keyword evidence="10" id="KW-0762">Sugar transport</keyword>
<dbReference type="EMBL" id="KV875096">
    <property type="protein sequence ID" value="OIW30434.1"/>
    <property type="molecule type" value="Genomic_DNA"/>
</dbReference>
<feature type="transmembrane region" description="Helical" evidence="8">
    <location>
        <begin position="374"/>
        <end position="399"/>
    </location>
</feature>
<dbReference type="InterPro" id="IPR050360">
    <property type="entry name" value="MFS_Sugar_Transporters"/>
</dbReference>
<dbReference type="GO" id="GO:0005351">
    <property type="term" value="F:carbohydrate:proton symporter activity"/>
    <property type="evidence" value="ECO:0007669"/>
    <property type="project" value="TreeGrafter"/>
</dbReference>
<keyword evidence="5 8" id="KW-1133">Transmembrane helix</keyword>
<keyword evidence="6 8" id="KW-0472">Membrane</keyword>
<feature type="transmembrane region" description="Helical" evidence="8">
    <location>
        <begin position="312"/>
        <end position="333"/>
    </location>
</feature>
<keyword evidence="3 7" id="KW-0813">Transport</keyword>
<dbReference type="PANTHER" id="PTHR48022:SF5">
    <property type="entry name" value="ALPHA-GLUCOSIDES PERMEASE MPH2-RELATED"/>
    <property type="match status" value="1"/>
</dbReference>
<protein>
    <submittedName>
        <fullName evidence="10">Sugar transporter</fullName>
    </submittedName>
</protein>
<comment type="similarity">
    <text evidence="2 7">Belongs to the major facilitator superfamily. Sugar transporter (TC 2.A.1.1) family.</text>
</comment>
<keyword evidence="11" id="KW-1185">Reference proteome</keyword>
<evidence type="ECO:0000256" key="3">
    <source>
        <dbReference type="ARBA" id="ARBA00022448"/>
    </source>
</evidence>
<feature type="domain" description="Major facilitator superfamily (MFS) profile" evidence="9">
    <location>
        <begin position="60"/>
        <end position="499"/>
    </location>
</feature>
<evidence type="ECO:0000256" key="6">
    <source>
        <dbReference type="ARBA" id="ARBA00023136"/>
    </source>
</evidence>
<reference evidence="10 11" key="1">
    <citation type="submission" date="2016-10" db="EMBL/GenBank/DDBJ databases">
        <title>Draft genome sequence of Coniochaeta ligniaria NRRL30616, a lignocellulolytic fungus for bioabatement of inhibitors in plant biomass hydrolysates.</title>
        <authorList>
            <consortium name="DOE Joint Genome Institute"/>
            <person name="Jimenez D.J."/>
            <person name="Hector R.E."/>
            <person name="Riley R."/>
            <person name="Sun H."/>
            <person name="Grigoriev I.V."/>
            <person name="Van Elsas J.D."/>
            <person name="Nichols N.N."/>
        </authorList>
    </citation>
    <scope>NUCLEOTIDE SEQUENCE [LARGE SCALE GENOMIC DNA]</scope>
    <source>
        <strain evidence="10 11">NRRL 30616</strain>
    </source>
</reference>
<sequence length="538" mass="59580">MPAETKTGRDIEHLESLGDGLRIEGFSSKSEFEEARNATLAEHSLSVWDGFKAYPNAVFWCLVISGTIIMEGYDQIFIGSLYAQNAFQQRFGIPFGDGYQIPAKWQTTLSMVQFIGSIIGNIINPLLTERFGMRRVILGTLVYLAGMVFVTFFATSLGMLTAGILLCAIAYGVFSTAGAVYASEVCPVVLRGYLTSYILLCFVIGQLVSAGVTYSVQGMASQWAYKIPFAVQWAWFPPLAIGIYFAPESPWWLVRKGRLADAEKSLRRLGNAVNPHEQVAMMVHTNRVEQELDFGTTYKDCFMGVDRRRTEIACGAFIVQAACGSIVAGQLAFFFEQAGLANTLAFQLTLGATGLSFVATVGGWFLLSWMGRRTLYLWGLCFIVVILFIMGFLALAPYGNSGAKWATASCVFLYDLVFFPMVAGPCYVISAEVSSTRLRGRTVGIARNAYNLIYIIINVINPQMINPTAGNWKGKIGFFWAPVTILCVVWTYYRMPECKGRTYEELDLLFANRVPARKFKTAVVDAFAEDEQGQVKLE</sequence>
<evidence type="ECO:0000256" key="1">
    <source>
        <dbReference type="ARBA" id="ARBA00004141"/>
    </source>
</evidence>
<dbReference type="Proteomes" id="UP000182658">
    <property type="component" value="Unassembled WGS sequence"/>
</dbReference>
<evidence type="ECO:0000313" key="10">
    <source>
        <dbReference type="EMBL" id="OIW30434.1"/>
    </source>
</evidence>
<evidence type="ECO:0000256" key="4">
    <source>
        <dbReference type="ARBA" id="ARBA00022692"/>
    </source>
</evidence>
<dbReference type="InterPro" id="IPR003663">
    <property type="entry name" value="Sugar/inositol_transpt"/>
</dbReference>
<feature type="transmembrane region" description="Helical" evidence="8">
    <location>
        <begin position="405"/>
        <end position="428"/>
    </location>
</feature>
<feature type="transmembrane region" description="Helical" evidence="8">
    <location>
        <begin position="227"/>
        <end position="246"/>
    </location>
</feature>